<dbReference type="VEuPathDB" id="PiroplasmaDB:BOVATA_002290"/>
<dbReference type="EMBL" id="BDSA01000001">
    <property type="protein sequence ID" value="GBE58736.1"/>
    <property type="molecule type" value="Genomic_DNA"/>
</dbReference>
<organism evidence="3 4">
    <name type="scientific">Babesia ovata</name>
    <dbReference type="NCBI Taxonomy" id="189622"/>
    <lineage>
        <taxon>Eukaryota</taxon>
        <taxon>Sar</taxon>
        <taxon>Alveolata</taxon>
        <taxon>Apicomplexa</taxon>
        <taxon>Aconoidasida</taxon>
        <taxon>Piroplasmida</taxon>
        <taxon>Babesiidae</taxon>
        <taxon>Babesia</taxon>
    </lineage>
</organism>
<feature type="compositionally biased region" description="Polar residues" evidence="1">
    <location>
        <begin position="698"/>
        <end position="720"/>
    </location>
</feature>
<feature type="compositionally biased region" description="Polar residues" evidence="1">
    <location>
        <begin position="639"/>
        <end position="654"/>
    </location>
</feature>
<feature type="compositionally biased region" description="Basic and acidic residues" evidence="1">
    <location>
        <begin position="1272"/>
        <end position="1283"/>
    </location>
</feature>
<keyword evidence="2" id="KW-0812">Transmembrane</keyword>
<evidence type="ECO:0000313" key="4">
    <source>
        <dbReference type="Proteomes" id="UP000236319"/>
    </source>
</evidence>
<evidence type="ECO:0000256" key="1">
    <source>
        <dbReference type="SAM" id="MobiDB-lite"/>
    </source>
</evidence>
<dbReference type="RefSeq" id="XP_028864979.1">
    <property type="nucleotide sequence ID" value="XM_029009146.1"/>
</dbReference>
<feature type="compositionally biased region" description="Low complexity" evidence="1">
    <location>
        <begin position="1248"/>
        <end position="1261"/>
    </location>
</feature>
<feature type="compositionally biased region" description="Pro residues" evidence="1">
    <location>
        <begin position="903"/>
        <end position="922"/>
    </location>
</feature>
<feature type="compositionally biased region" description="Polar residues" evidence="1">
    <location>
        <begin position="1186"/>
        <end position="1202"/>
    </location>
</feature>
<sequence length="2264" mass="246408">MAIHPPLDTLKNIFAFMEAFNVDGLMPRFLRYYEDKKGKLRPRLKVALANFFKHVSILRGTLFRSIKPNNHDKYPWNIIVDVLLECIPRFDAALHYLLYRVDSAYKDVGGGDWAEISLHSGDLQKFFTTNNGIINGGFQPQELNIFLGKDLVNPLKEVVQKIRPSKGRQKEQATQDYFRDAFLTTLQRPWEFVQTGNVLLLVYTLCRVVLEESHIGGTVKKAFDAEFKKQSKCLDWDTLYHHCKILNDHFNVLFDDDDPNNGGLAFIGRTFSMPKMEVFVSEDFRKCLINATTVLSKMIPQSIHSDLRKLRDYAKDHLYPNGFTFHGNKQRAWKKMTQEKMWTGAFQIFLSLDEKLIELKRLLEGGRCTSGQLTKGPVVPVPEAPKEVIPELKVPVVPPKKPEVPPAKVPEVPKRPADVAHQNTKTEAAKPVPTKTETPKPVENMTARDPRPSDPPTTQQSMPGPATTPSIPGGFATPPKPSSSNIPSSPQPSHLPVSPTTSVVHHSPNEDPTHQQGPVGRISPTLQVSSPENVLPSPPGDQAPQGPKTQKDSASSRGSPDQHSKTSVEDDSLMGKDSGQRPGTSQDPAHAPDRSVTGPSPATSVASSTDGSPGKSTGASPSIPTKQVSQGPLVDKGGINTTASTSHTSGQVPSRSAGAGGGSEGVTGERGNDEQTTPSLHTTDQESGGTSGVLSLPAQPTDSITTDSSEPPDSSVLTADQRQRDNAQGQPRPAGSTHPSSPAPSNVPGNSSAQVPGSTPSNSPIRKPNASLDIVNSETPSDSPFEPSSSGDLPDVAHDLDGQESSPIPTQPIAQAPHTVSRGAQGPSSTMPDTEETDSSGVTGTADPVSSVTNTTNGRVQQTLPEAGIDVPAYKDTSNTSDQAVNGEDGGDIEGQRSNAVQNPPPHIPPITAPAPALPGPGPNNQRTVSQDEDTSTSMHVNPEGSAHTPSHDVKPSDSLSSGVHKPGSGKHPVGASSPNSDHQDDRNVHGYQRYPAMASSAPDNASGGSGADGEESKKSVVVRQHGTSSNVVNNPNQDTPDSVPVPPDVPLPDGGQDHHDQVTSSSPQQNPQGPHTVQDTNHVATSMEPHDKISDQQSGVTQVGGAGHVGGQHAQSETSSPKHEESADVKDYIHRPLILSRSYDEQQESTGATRITDNPGRPDPIGNPAEPVAESPSALPKPANDYSSTLTAKNPAKSQRTVAAPSTDVSKSGSGLPSVSVNRVGNGQGADSIQDLGRKLQPHYIPTTSTVGDDVSTSSDFSPADANLVTSKDKNQSSDIHEQGAGTGGSISALEPDSTFMADAPMDDQPATEKQPSVPSSPTNSVSDLGAGTNSGDLAENDDKDKTESQPTDPNKCPDGSSPVRFGGMKLCQPKATIKKATDLQAQLKRSEEEAEKRRKEEEAHAQKVRQWQMSMPYLEGHSVFSLNNSTHVGGLDGKALQDESDYGPDVLSQQEKADEEWKAGLKNIYEQQKSDFQNMSEAIKQIQRDSFLNYLKKDILDATIIHYSPPEIRNIGIPIGYPVKHKNMQYPKFHNISSKDVRRFVPVVRQGIGLPQSRQANPPPLRFRREAHDPHASFRSDVRPPPIPLEPSGVALIRDTDRKIKVDNTMTSHHTPPPLTGAPIDEYIVVSNTSPAAPENIDPAPAYPMPEVSLESITPRFETDQDPDVFIYVPQVTVPEYDFDCDLDDDFPRLSTAPSLDPAGSSIPTISFNLESLEVAPSSTSNDLDSDFMKASTVGMCMPPWTNQKFEDNSSDIPETELLPSEPPRTVEGMLRWLSALRNQKHLKTMEKCVKYAFGCVINESTNLKLCVNQSEIFSKDVFKMLELASMFSGAVLSAIAPDWKRRPSFGTVNPKDLNQLQEPDACALLCQLRDYVYACHHQLAFLKSQCSRDSKHGGWKDCHYGRDVKVKSPLQAFLTTASTSKFKTDPFDPHNICLKSRINMGFRKDYLPKEKRDGKYISTFLSPLCTTDDPLLILCSYLNCLTRRTPRTTGELAAFFHNAGNVLHDAASELSKLGTALSKPHEDCPHWDHLEAEDIQSIRELRISDSASSIHSETLSKLLGCGAKHASCQMHIHPITYRTYALYSSSFADTYLSWAVYLPERLHDSLQRLRGDLEKHVGPKCASLHQCPDAMLLLYRHGFTPPEGTSPSSVKCSELINELEDVVSGQPIANLMVCMDRFLYKIRKPFLYTVFTLWAVAIIFLAHTMLYRLDLLYLRSHLLRSRVSHLIDVTALLTKIRKMRSLYRVDYFDDDDDEHGT</sequence>
<feature type="compositionally biased region" description="Low complexity" evidence="1">
    <location>
        <begin position="482"/>
        <end position="492"/>
    </location>
</feature>
<feature type="compositionally biased region" description="Low complexity" evidence="1">
    <location>
        <begin position="1317"/>
        <end position="1328"/>
    </location>
</feature>
<evidence type="ECO:0000256" key="2">
    <source>
        <dbReference type="SAM" id="Phobius"/>
    </source>
</evidence>
<feature type="compositionally biased region" description="Polar residues" evidence="1">
    <location>
        <begin position="1208"/>
        <end position="1232"/>
    </location>
</feature>
<feature type="transmembrane region" description="Helical" evidence="2">
    <location>
        <begin position="2193"/>
        <end position="2214"/>
    </location>
</feature>
<evidence type="ECO:0000313" key="3">
    <source>
        <dbReference type="EMBL" id="GBE58736.1"/>
    </source>
</evidence>
<feature type="compositionally biased region" description="Basic and acidic residues" evidence="1">
    <location>
        <begin position="1121"/>
        <end position="1135"/>
    </location>
</feature>
<feature type="compositionally biased region" description="Basic and acidic residues" evidence="1">
    <location>
        <begin position="1390"/>
        <end position="1407"/>
    </location>
</feature>
<keyword evidence="4" id="KW-1185">Reference proteome</keyword>
<feature type="compositionally biased region" description="Polar residues" evidence="1">
    <location>
        <begin position="839"/>
        <end position="864"/>
    </location>
</feature>
<proteinExistence type="predicted"/>
<dbReference type="GeneID" id="39872506"/>
<feature type="compositionally biased region" description="Polar residues" evidence="1">
    <location>
        <begin position="1026"/>
        <end position="1040"/>
    </location>
</feature>
<keyword evidence="2" id="KW-0472">Membrane</keyword>
<feature type="region of interest" description="Disordered" evidence="1">
    <location>
        <begin position="1576"/>
        <end position="1595"/>
    </location>
</feature>
<accession>A0A2H6K6W5</accession>
<feature type="compositionally biased region" description="Low complexity" evidence="1">
    <location>
        <begin position="430"/>
        <end position="443"/>
    </location>
</feature>
<name>A0A2H6K6W5_9APIC</name>
<feature type="compositionally biased region" description="Pro residues" evidence="1">
    <location>
        <begin position="396"/>
        <end position="408"/>
    </location>
</feature>
<gene>
    <name evidence="3" type="ORF">BOVATA_002290</name>
</gene>
<reference evidence="3 4" key="1">
    <citation type="journal article" date="2017" name="BMC Genomics">
        <title>Whole-genome assembly of Babesia ovata and comparative genomics between closely related pathogens.</title>
        <authorList>
            <person name="Yamagishi J."/>
            <person name="Asada M."/>
            <person name="Hakimi H."/>
            <person name="Tanaka T.Q."/>
            <person name="Sugimoto C."/>
            <person name="Kawazu S."/>
        </authorList>
    </citation>
    <scope>NUCLEOTIDE SEQUENCE [LARGE SCALE GENOMIC DNA]</scope>
    <source>
        <strain evidence="3 4">Miyake</strain>
    </source>
</reference>
<feature type="region of interest" description="Disordered" evidence="1">
    <location>
        <begin position="396"/>
        <end position="1409"/>
    </location>
</feature>
<protein>
    <submittedName>
        <fullName evidence="3">Ribosome-binding protein 1</fullName>
    </submittedName>
</protein>
<feature type="compositionally biased region" description="Polar residues" evidence="1">
    <location>
        <begin position="597"/>
        <end position="630"/>
    </location>
</feature>
<feature type="compositionally biased region" description="Polar residues" evidence="1">
    <location>
        <begin position="456"/>
        <end position="470"/>
    </location>
</feature>
<dbReference type="Proteomes" id="UP000236319">
    <property type="component" value="Unassembled WGS sequence"/>
</dbReference>
<feature type="compositionally biased region" description="Polar residues" evidence="1">
    <location>
        <begin position="674"/>
        <end position="688"/>
    </location>
</feature>
<feature type="compositionally biased region" description="Polar residues" evidence="1">
    <location>
        <begin position="737"/>
        <end position="764"/>
    </location>
</feature>
<comment type="caution">
    <text evidence="3">The sequence shown here is derived from an EMBL/GenBank/DDBJ whole genome shotgun (WGS) entry which is preliminary data.</text>
</comment>
<feature type="compositionally biased region" description="Polar residues" evidence="1">
    <location>
        <begin position="1063"/>
        <end position="1085"/>
    </location>
</feature>
<keyword evidence="2" id="KW-1133">Transmembrane helix</keyword>
<feature type="compositionally biased region" description="Polar residues" evidence="1">
    <location>
        <begin position="774"/>
        <end position="791"/>
    </location>
</feature>